<feature type="compositionally biased region" description="Polar residues" evidence="1">
    <location>
        <begin position="107"/>
        <end position="121"/>
    </location>
</feature>
<feature type="region of interest" description="Disordered" evidence="1">
    <location>
        <begin position="93"/>
        <end position="137"/>
    </location>
</feature>
<evidence type="ECO:0000313" key="3">
    <source>
        <dbReference type="Proteomes" id="UP000828390"/>
    </source>
</evidence>
<dbReference type="AlphaFoldDB" id="A0A9D4QLH2"/>
<protein>
    <submittedName>
        <fullName evidence="2">Uncharacterized protein</fullName>
    </submittedName>
</protein>
<dbReference type="Proteomes" id="UP000828390">
    <property type="component" value="Unassembled WGS sequence"/>
</dbReference>
<comment type="caution">
    <text evidence="2">The sequence shown here is derived from an EMBL/GenBank/DDBJ whole genome shotgun (WGS) entry which is preliminary data.</text>
</comment>
<feature type="compositionally biased region" description="Basic and acidic residues" evidence="1">
    <location>
        <begin position="123"/>
        <end position="133"/>
    </location>
</feature>
<reference evidence="2" key="1">
    <citation type="journal article" date="2019" name="bioRxiv">
        <title>The Genome of the Zebra Mussel, Dreissena polymorpha: A Resource for Invasive Species Research.</title>
        <authorList>
            <person name="McCartney M.A."/>
            <person name="Auch B."/>
            <person name="Kono T."/>
            <person name="Mallez S."/>
            <person name="Zhang Y."/>
            <person name="Obille A."/>
            <person name="Becker A."/>
            <person name="Abrahante J.E."/>
            <person name="Garbe J."/>
            <person name="Badalamenti J.P."/>
            <person name="Herman A."/>
            <person name="Mangelson H."/>
            <person name="Liachko I."/>
            <person name="Sullivan S."/>
            <person name="Sone E.D."/>
            <person name="Koren S."/>
            <person name="Silverstein K.A.T."/>
            <person name="Beckman K.B."/>
            <person name="Gohl D.M."/>
        </authorList>
    </citation>
    <scope>NUCLEOTIDE SEQUENCE</scope>
    <source>
        <strain evidence="2">Duluth1</strain>
        <tissue evidence="2">Whole animal</tissue>
    </source>
</reference>
<evidence type="ECO:0000256" key="1">
    <source>
        <dbReference type="SAM" id="MobiDB-lite"/>
    </source>
</evidence>
<gene>
    <name evidence="2" type="ORF">DPMN_108927</name>
</gene>
<organism evidence="2 3">
    <name type="scientific">Dreissena polymorpha</name>
    <name type="common">Zebra mussel</name>
    <name type="synonym">Mytilus polymorpha</name>
    <dbReference type="NCBI Taxonomy" id="45954"/>
    <lineage>
        <taxon>Eukaryota</taxon>
        <taxon>Metazoa</taxon>
        <taxon>Spiralia</taxon>
        <taxon>Lophotrochozoa</taxon>
        <taxon>Mollusca</taxon>
        <taxon>Bivalvia</taxon>
        <taxon>Autobranchia</taxon>
        <taxon>Heteroconchia</taxon>
        <taxon>Euheterodonta</taxon>
        <taxon>Imparidentia</taxon>
        <taxon>Neoheterodontei</taxon>
        <taxon>Myida</taxon>
        <taxon>Dreissenoidea</taxon>
        <taxon>Dreissenidae</taxon>
        <taxon>Dreissena</taxon>
    </lineage>
</organism>
<name>A0A9D4QLH2_DREPO</name>
<keyword evidence="3" id="KW-1185">Reference proteome</keyword>
<proteinExistence type="predicted"/>
<accession>A0A9D4QLH2</accession>
<sequence>MADIKEINTTTEFILKRLDNLTGCGEDCTCSSKIEQLRKAFQTVEERVNALQLNAIDPQNEEIDEQRFVQIQTRIDELKQSLLALHDNSEQTEVVKSKSDYDGGLPSSLNGSKTNASSSVGENADHVGDREHLGGATNGTVVRVGESANYLLNVSETHTGNETMASNKPALGKRKCFQKANYINN</sequence>
<evidence type="ECO:0000313" key="2">
    <source>
        <dbReference type="EMBL" id="KAH3835573.1"/>
    </source>
</evidence>
<dbReference type="EMBL" id="JAIWYP010000004">
    <property type="protein sequence ID" value="KAH3835573.1"/>
    <property type="molecule type" value="Genomic_DNA"/>
</dbReference>
<reference evidence="2" key="2">
    <citation type="submission" date="2020-11" db="EMBL/GenBank/DDBJ databases">
        <authorList>
            <person name="McCartney M.A."/>
            <person name="Auch B."/>
            <person name="Kono T."/>
            <person name="Mallez S."/>
            <person name="Becker A."/>
            <person name="Gohl D.M."/>
            <person name="Silverstein K.A.T."/>
            <person name="Koren S."/>
            <person name="Bechman K.B."/>
            <person name="Herman A."/>
            <person name="Abrahante J.E."/>
            <person name="Garbe J."/>
        </authorList>
    </citation>
    <scope>NUCLEOTIDE SEQUENCE</scope>
    <source>
        <strain evidence="2">Duluth1</strain>
        <tissue evidence="2">Whole animal</tissue>
    </source>
</reference>